<feature type="coiled-coil region" evidence="14">
    <location>
        <begin position="223"/>
        <end position="250"/>
    </location>
</feature>
<reference evidence="19" key="1">
    <citation type="submission" date="2016-06" db="EMBL/GenBank/DDBJ databases">
        <authorList>
            <person name="Nascimento L."/>
            <person name="Pereira R.V."/>
            <person name="Martins L.F."/>
            <person name="Quaggio R.B."/>
            <person name="Silva A.M."/>
            <person name="Setubal J.C."/>
        </authorList>
    </citation>
    <scope>NUCLEOTIDE SEQUENCE [LARGE SCALE GENOMIC DNA]</scope>
</reference>
<evidence type="ECO:0000259" key="17">
    <source>
        <dbReference type="PROSITE" id="PS50885"/>
    </source>
</evidence>
<evidence type="ECO:0000256" key="8">
    <source>
        <dbReference type="ARBA" id="ARBA00022741"/>
    </source>
</evidence>
<dbReference type="Pfam" id="PF02518">
    <property type="entry name" value="HATPase_c"/>
    <property type="match status" value="1"/>
</dbReference>
<accession>A0A1Y3PKX8</accession>
<dbReference type="GO" id="GO:0005886">
    <property type="term" value="C:plasma membrane"/>
    <property type="evidence" value="ECO:0007669"/>
    <property type="project" value="UniProtKB-SubCell"/>
</dbReference>
<evidence type="ECO:0000256" key="4">
    <source>
        <dbReference type="ARBA" id="ARBA00022475"/>
    </source>
</evidence>
<dbReference type="Pfam" id="PF00512">
    <property type="entry name" value="HisKA"/>
    <property type="match status" value="1"/>
</dbReference>
<dbReference type="FunFam" id="3.30.565.10:FF:000006">
    <property type="entry name" value="Sensor histidine kinase WalK"/>
    <property type="match status" value="1"/>
</dbReference>
<name>A0A1Y3PKX8_9BACI</name>
<dbReference type="SMART" id="SM00304">
    <property type="entry name" value="HAMP"/>
    <property type="match status" value="1"/>
</dbReference>
<feature type="transmembrane region" description="Helical" evidence="15">
    <location>
        <begin position="169"/>
        <end position="190"/>
    </location>
</feature>
<evidence type="ECO:0000256" key="1">
    <source>
        <dbReference type="ARBA" id="ARBA00000085"/>
    </source>
</evidence>
<comment type="catalytic activity">
    <reaction evidence="1">
        <text>ATP + protein L-histidine = ADP + protein N-phospho-L-histidine.</text>
        <dbReference type="EC" id="2.7.13.3"/>
    </reaction>
</comment>
<dbReference type="Gene3D" id="1.10.287.130">
    <property type="match status" value="1"/>
</dbReference>
<evidence type="ECO:0000259" key="16">
    <source>
        <dbReference type="PROSITE" id="PS50109"/>
    </source>
</evidence>
<dbReference type="Gene3D" id="3.30.565.10">
    <property type="entry name" value="Histidine kinase-like ATPase, C-terminal domain"/>
    <property type="match status" value="1"/>
</dbReference>
<keyword evidence="7 15" id="KW-0812">Transmembrane</keyword>
<evidence type="ECO:0000256" key="11">
    <source>
        <dbReference type="ARBA" id="ARBA00022989"/>
    </source>
</evidence>
<dbReference type="InterPro" id="IPR036890">
    <property type="entry name" value="HATPase_C_sf"/>
</dbReference>
<gene>
    <name evidence="18" type="ORF">BAA01_13630</name>
</gene>
<comment type="subcellular location">
    <subcellularLocation>
        <location evidence="2">Cell membrane</location>
        <topology evidence="2">Multi-pass membrane protein</topology>
    </subcellularLocation>
</comment>
<dbReference type="SUPFAM" id="SSF55874">
    <property type="entry name" value="ATPase domain of HSP90 chaperone/DNA topoisomerase II/histidine kinase"/>
    <property type="match status" value="1"/>
</dbReference>
<evidence type="ECO:0000313" key="18">
    <source>
        <dbReference type="EMBL" id="OUM88055.1"/>
    </source>
</evidence>
<evidence type="ECO:0000256" key="7">
    <source>
        <dbReference type="ARBA" id="ARBA00022692"/>
    </source>
</evidence>
<dbReference type="SMART" id="SM00388">
    <property type="entry name" value="HisKA"/>
    <property type="match status" value="1"/>
</dbReference>
<keyword evidence="13 15" id="KW-0472">Membrane</keyword>
<feature type="transmembrane region" description="Helical" evidence="15">
    <location>
        <begin position="12"/>
        <end position="34"/>
    </location>
</feature>
<feature type="domain" description="HAMP" evidence="17">
    <location>
        <begin position="191"/>
        <end position="245"/>
    </location>
</feature>
<keyword evidence="9" id="KW-0418">Kinase</keyword>
<dbReference type="InterPro" id="IPR036097">
    <property type="entry name" value="HisK_dim/P_sf"/>
</dbReference>
<dbReference type="GO" id="GO:0000155">
    <property type="term" value="F:phosphorelay sensor kinase activity"/>
    <property type="evidence" value="ECO:0007669"/>
    <property type="project" value="InterPro"/>
</dbReference>
<proteinExistence type="predicted"/>
<evidence type="ECO:0000256" key="15">
    <source>
        <dbReference type="SAM" id="Phobius"/>
    </source>
</evidence>
<dbReference type="Gene3D" id="6.10.340.10">
    <property type="match status" value="1"/>
</dbReference>
<evidence type="ECO:0000256" key="2">
    <source>
        <dbReference type="ARBA" id="ARBA00004651"/>
    </source>
</evidence>
<keyword evidence="10" id="KW-0067">ATP-binding</keyword>
<dbReference type="Pfam" id="PF00672">
    <property type="entry name" value="HAMP"/>
    <property type="match status" value="1"/>
</dbReference>
<keyword evidence="11 15" id="KW-1133">Transmembrane helix</keyword>
<dbReference type="SUPFAM" id="SSF47384">
    <property type="entry name" value="Homodimeric domain of signal transducing histidine kinase"/>
    <property type="match status" value="1"/>
</dbReference>
<dbReference type="InterPro" id="IPR003594">
    <property type="entry name" value="HATPase_dom"/>
</dbReference>
<dbReference type="InterPro" id="IPR050428">
    <property type="entry name" value="TCS_sensor_his_kinase"/>
</dbReference>
<evidence type="ECO:0000256" key="14">
    <source>
        <dbReference type="SAM" id="Coils"/>
    </source>
</evidence>
<dbReference type="PRINTS" id="PR00344">
    <property type="entry name" value="BCTRLSENSOR"/>
</dbReference>
<dbReference type="SUPFAM" id="SSF158472">
    <property type="entry name" value="HAMP domain-like"/>
    <property type="match status" value="1"/>
</dbReference>
<dbReference type="EC" id="2.7.13.3" evidence="3"/>
<protein>
    <recommendedName>
        <fullName evidence="3">histidine kinase</fullName>
        <ecNumber evidence="3">2.7.13.3</ecNumber>
    </recommendedName>
</protein>
<dbReference type="PANTHER" id="PTHR45436:SF5">
    <property type="entry name" value="SENSOR HISTIDINE KINASE TRCS"/>
    <property type="match status" value="1"/>
</dbReference>
<dbReference type="PROSITE" id="PS50109">
    <property type="entry name" value="HIS_KIN"/>
    <property type="match status" value="1"/>
</dbReference>
<dbReference type="PROSITE" id="PS50885">
    <property type="entry name" value="HAMP"/>
    <property type="match status" value="1"/>
</dbReference>
<comment type="caution">
    <text evidence="18">The sequence shown here is derived from an EMBL/GenBank/DDBJ whole genome shotgun (WGS) entry which is preliminary data.</text>
</comment>
<keyword evidence="6" id="KW-0808">Transferase</keyword>
<keyword evidence="8" id="KW-0547">Nucleotide-binding</keyword>
<dbReference type="SMART" id="SM00387">
    <property type="entry name" value="HATPase_c"/>
    <property type="match status" value="1"/>
</dbReference>
<dbReference type="Proteomes" id="UP000196475">
    <property type="component" value="Unassembled WGS sequence"/>
</dbReference>
<dbReference type="EMBL" id="LZRT01000066">
    <property type="protein sequence ID" value="OUM88055.1"/>
    <property type="molecule type" value="Genomic_DNA"/>
</dbReference>
<dbReference type="InterPro" id="IPR003660">
    <property type="entry name" value="HAMP_dom"/>
</dbReference>
<dbReference type="InterPro" id="IPR005467">
    <property type="entry name" value="His_kinase_dom"/>
</dbReference>
<keyword evidence="12" id="KW-0902">Two-component regulatory system</keyword>
<evidence type="ECO:0000256" key="6">
    <source>
        <dbReference type="ARBA" id="ARBA00022679"/>
    </source>
</evidence>
<keyword evidence="5" id="KW-0597">Phosphoprotein</keyword>
<feature type="domain" description="Histidine kinase" evidence="16">
    <location>
        <begin position="260"/>
        <end position="497"/>
    </location>
</feature>
<dbReference type="GO" id="GO:0005524">
    <property type="term" value="F:ATP binding"/>
    <property type="evidence" value="ECO:0007669"/>
    <property type="project" value="UniProtKB-KW"/>
</dbReference>
<organism evidence="18 19">
    <name type="scientific">Bacillus thermozeamaize</name>
    <dbReference type="NCBI Taxonomy" id="230954"/>
    <lineage>
        <taxon>Bacteria</taxon>
        <taxon>Bacillati</taxon>
        <taxon>Bacillota</taxon>
        <taxon>Bacilli</taxon>
        <taxon>Bacillales</taxon>
        <taxon>Bacillaceae</taxon>
        <taxon>Bacillus</taxon>
    </lineage>
</organism>
<evidence type="ECO:0000256" key="12">
    <source>
        <dbReference type="ARBA" id="ARBA00023012"/>
    </source>
</evidence>
<dbReference type="CDD" id="cd06225">
    <property type="entry name" value="HAMP"/>
    <property type="match status" value="1"/>
</dbReference>
<dbReference type="InterPro" id="IPR004358">
    <property type="entry name" value="Sig_transdc_His_kin-like_C"/>
</dbReference>
<dbReference type="CDD" id="cd00082">
    <property type="entry name" value="HisKA"/>
    <property type="match status" value="1"/>
</dbReference>
<keyword evidence="4" id="KW-1003">Cell membrane</keyword>
<evidence type="ECO:0000256" key="9">
    <source>
        <dbReference type="ARBA" id="ARBA00022777"/>
    </source>
</evidence>
<dbReference type="CDD" id="cd00075">
    <property type="entry name" value="HATPase"/>
    <property type="match status" value="1"/>
</dbReference>
<dbReference type="AlphaFoldDB" id="A0A1Y3PKX8"/>
<dbReference type="PANTHER" id="PTHR45436">
    <property type="entry name" value="SENSOR HISTIDINE KINASE YKOH"/>
    <property type="match status" value="1"/>
</dbReference>
<sequence length="522" mass="58176">MHVHLSIRWRLTLWYCAILIPALLLLGSFVYLLVARTLALELDNHLNTTAQEVEKTIRVVSSFPFPWENLVLPDVNVFADPDTFLQVVDFSRNVIVSKSRNLGNQTLPVRASTIQRAAAGERFYQTLTVDGQSIRLYNVPLKLDGQLVGLLQVGSPLSGMKRSLQNLRWALFAGGLIMLGLTGAVGWWMAHQALRPIEQIAQTAAEIQEGKDLARRIAVPPIRDELGQLAETLNSMLERLEQAYRSLAESHHFQRRFISDVSHELRTPLTTIKGNLDLLYRLRAGKEQTDGDAAGHQTAAERGLKLDPDDELEMLNDARTEVDRMIRLIQDLLTLAQADTGVGFELKRVKVADWLPQSLRLAERLPRSAAVTYQTEIDPALLERTHLADTDALQQLVYILVENAFKYTPQGKVTVTASAAGEMLQLLVEDTGIGMPPEVQKHIFERFYRADPARSTPGTGLGLSIAERIVAAHRGKIEVNSREGEGSCFRVLLPLQTAENCLPVLMESDMMGKRGGMANERD</sequence>
<evidence type="ECO:0000256" key="3">
    <source>
        <dbReference type="ARBA" id="ARBA00012438"/>
    </source>
</evidence>
<evidence type="ECO:0000256" key="10">
    <source>
        <dbReference type="ARBA" id="ARBA00022840"/>
    </source>
</evidence>
<dbReference type="InterPro" id="IPR003661">
    <property type="entry name" value="HisK_dim/P_dom"/>
</dbReference>
<evidence type="ECO:0000256" key="13">
    <source>
        <dbReference type="ARBA" id="ARBA00023136"/>
    </source>
</evidence>
<evidence type="ECO:0000256" key="5">
    <source>
        <dbReference type="ARBA" id="ARBA00022553"/>
    </source>
</evidence>
<evidence type="ECO:0000313" key="19">
    <source>
        <dbReference type="Proteomes" id="UP000196475"/>
    </source>
</evidence>
<keyword evidence="14" id="KW-0175">Coiled coil</keyword>